<dbReference type="PANTHER" id="PTHR42678">
    <property type="entry name" value="AMIDASE"/>
    <property type="match status" value="1"/>
</dbReference>
<reference evidence="2" key="2">
    <citation type="submission" date="2005-07" db="EMBL/GenBank/DDBJ databases">
        <title>Annotation of the Saccharomyces cerevisiae RM11-1a Genome.</title>
        <authorList>
            <consortium name="The Broad Institute Genome Sequencing Platform"/>
            <person name="Birren B."/>
            <person name="Lander E."/>
            <person name="Galagan J."/>
            <person name="Nusbaum C."/>
            <person name="Devon K."/>
            <person name="Cuomo C."/>
            <person name="Jaffe D."/>
            <person name="Butler J."/>
            <person name="Alvarez P."/>
            <person name="Gnerre S."/>
            <person name="Grabherr M."/>
            <person name="Kleber M."/>
            <person name="Mauceli E."/>
            <person name="Brockman W."/>
            <person name="MacCallum I.A."/>
            <person name="Rounsley S."/>
            <person name="Young S."/>
            <person name="LaButti K."/>
            <person name="Pushparaj V."/>
            <person name="DeCaprio D."/>
            <person name="Crawford M."/>
            <person name="Koehrsen M."/>
            <person name="Engels R."/>
            <person name="Montgomery P."/>
            <person name="Pearson M."/>
            <person name="Howarth C."/>
            <person name="Larson L."/>
            <person name="Luoma S."/>
            <person name="White J."/>
            <person name="O'Leary S."/>
            <person name="Kodira C."/>
            <person name="Zeng Q."/>
            <person name="Yandava C."/>
            <person name="Alvarado L."/>
            <person name="Pratt S."/>
            <person name="Kruglyak L."/>
        </authorList>
    </citation>
    <scope>NUCLEOTIDE SEQUENCE</scope>
    <source>
        <strain evidence="2">RM11-1a</strain>
    </source>
</reference>
<dbReference type="InterPro" id="IPR036928">
    <property type="entry name" value="AS_sf"/>
</dbReference>
<dbReference type="Gene3D" id="3.90.1300.10">
    <property type="entry name" value="Amidase signature (AS) domain"/>
    <property type="match status" value="1"/>
</dbReference>
<evidence type="ECO:0000313" key="2">
    <source>
        <dbReference type="EMBL" id="EDV10954.1"/>
    </source>
</evidence>
<dbReference type="InterPro" id="IPR023631">
    <property type="entry name" value="Amidase_dom"/>
</dbReference>
<feature type="domain" description="Amidase" evidence="1">
    <location>
        <begin position="101"/>
        <end position="397"/>
    </location>
</feature>
<accession>B3LKF6</accession>
<gene>
    <name evidence="2" type="ORF">SCRG_02224</name>
</gene>
<dbReference type="EMBL" id="CH408046">
    <property type="protein sequence ID" value="EDV10954.1"/>
    <property type="molecule type" value="Genomic_DNA"/>
</dbReference>
<evidence type="ECO:0000313" key="3">
    <source>
        <dbReference type="Proteomes" id="UP000008335"/>
    </source>
</evidence>
<keyword evidence="3" id="KW-1185">Reference proteome</keyword>
<proteinExistence type="predicted"/>
<dbReference type="OrthoDB" id="566138at2759"/>
<sequence length="598" mass="66226">MGFEMELRLADHQVVMRIKDVVLLGLSLTSVEATPVKKIWKRFLASIPSETQTVNTTTFVYPQTQSGELFPMDMCKGITLEDATIDQLQGYFDKGLLTSEDVVRCYLDRYFQLNSYVNGILQVNPDAISIAQERDRERAAGVVRSPLHGIPFLVKDNYATKDKMDTTCGSWMLLGSVVPRDAHVVSKLRDAGAVLFGHSTLSEWADMRSSDYSEGYSARGGQARCPFNLTTNPGGSSSGSASSVAANMIMFSLGTETDGSIIDPAMRNGVVGFKPTVGLTSRSGVIPESEHQDSTGPMARTVRDAIYAFQYMWGVDEKDVYTLNQTGKVPDDGDYLKYLTDKSALKGARFGLPWKKLWSYAKTDEIPRLLEVIKVIEDAGATIYNNTDFGNLDVISDNGWDWDFGPANESEFTVVKVDFYNNIKSYLNELENTNIRSLEDIVAYNYNFTGSEGGYNNTHPAFSSGQDSFLDSLAWGGIKNATYWEAVEFVQRTSRDEGIDHALNYTDPNTGENFKLDGLLVPSGLSITYQQAAKAGYPMITLPIGVKKANGRPFGLGIMQSAWQEPQLIKYGSAIEDLLSYKCKPQYYEYVAKNIPVI</sequence>
<dbReference type="SUPFAM" id="SSF75304">
    <property type="entry name" value="Amidase signature (AS) enzymes"/>
    <property type="match status" value="1"/>
</dbReference>
<reference evidence="2" key="1">
    <citation type="submission" date="2005-03" db="EMBL/GenBank/DDBJ databases">
        <authorList>
            <person name="Giovannoni S.J."/>
            <person name="Cho J.-C."/>
            <person name="Ferriera S."/>
            <person name="Johnson J."/>
            <person name="Kravitz S."/>
            <person name="Halpern A."/>
            <person name="Remington K."/>
            <person name="Beeson K."/>
            <person name="Tran B."/>
            <person name="Rogers Y.-H."/>
            <person name="Friedman R."/>
            <person name="Venter J.C."/>
        </authorList>
    </citation>
    <scope>NUCLEOTIDE SEQUENCE</scope>
    <source>
        <strain evidence="2">RM11-1a</strain>
    </source>
</reference>
<organism evidence="2 3">
    <name type="scientific">Saccharomyces cerevisiae (strain RM11-1a)</name>
    <name type="common">Baker's yeast</name>
    <dbReference type="NCBI Taxonomy" id="285006"/>
    <lineage>
        <taxon>Eukaryota</taxon>
        <taxon>Fungi</taxon>
        <taxon>Dikarya</taxon>
        <taxon>Ascomycota</taxon>
        <taxon>Saccharomycotina</taxon>
        <taxon>Saccharomycetes</taxon>
        <taxon>Saccharomycetales</taxon>
        <taxon>Saccharomycetaceae</taxon>
        <taxon>Saccharomyces</taxon>
    </lineage>
</organism>
<dbReference type="HOGENOM" id="CLU_009600_14_4_1"/>
<dbReference type="Pfam" id="PF01425">
    <property type="entry name" value="Amidase"/>
    <property type="match status" value="1"/>
</dbReference>
<evidence type="ECO:0000259" key="1">
    <source>
        <dbReference type="Pfam" id="PF01425"/>
    </source>
</evidence>
<dbReference type="AlphaFoldDB" id="B3LKF6"/>
<dbReference type="Proteomes" id="UP000008335">
    <property type="component" value="Unassembled WGS sequence"/>
</dbReference>
<name>B3LKF6_YEAS1</name>
<dbReference type="PANTHER" id="PTHR42678:SF37">
    <property type="entry name" value="AMIDASE C869.01-RELATED"/>
    <property type="match status" value="1"/>
</dbReference>
<protein>
    <recommendedName>
        <fullName evidence="1">Amidase domain-containing protein</fullName>
    </recommendedName>
</protein>